<organism evidence="2 3">
    <name type="scientific">Batillaria attramentaria</name>
    <dbReference type="NCBI Taxonomy" id="370345"/>
    <lineage>
        <taxon>Eukaryota</taxon>
        <taxon>Metazoa</taxon>
        <taxon>Spiralia</taxon>
        <taxon>Lophotrochozoa</taxon>
        <taxon>Mollusca</taxon>
        <taxon>Gastropoda</taxon>
        <taxon>Caenogastropoda</taxon>
        <taxon>Sorbeoconcha</taxon>
        <taxon>Cerithioidea</taxon>
        <taxon>Batillariidae</taxon>
        <taxon>Batillaria</taxon>
    </lineage>
</organism>
<evidence type="ECO:0000313" key="3">
    <source>
        <dbReference type="Proteomes" id="UP001519460"/>
    </source>
</evidence>
<protein>
    <submittedName>
        <fullName evidence="2">Uncharacterized protein</fullName>
    </submittedName>
</protein>
<reference evidence="2 3" key="1">
    <citation type="journal article" date="2023" name="Sci. Data">
        <title>Genome assembly of the Korean intertidal mud-creeper Batillaria attramentaria.</title>
        <authorList>
            <person name="Patra A.K."/>
            <person name="Ho P.T."/>
            <person name="Jun S."/>
            <person name="Lee S.J."/>
            <person name="Kim Y."/>
            <person name="Won Y.J."/>
        </authorList>
    </citation>
    <scope>NUCLEOTIDE SEQUENCE [LARGE SCALE GENOMIC DNA]</scope>
    <source>
        <strain evidence="2">Wonlab-2016</strain>
    </source>
</reference>
<gene>
    <name evidence="2" type="ORF">BaRGS_00033656</name>
</gene>
<keyword evidence="3" id="KW-1185">Reference proteome</keyword>
<dbReference type="Proteomes" id="UP001519460">
    <property type="component" value="Unassembled WGS sequence"/>
</dbReference>
<comment type="caution">
    <text evidence="2">The sequence shown here is derived from an EMBL/GenBank/DDBJ whole genome shotgun (WGS) entry which is preliminary data.</text>
</comment>
<accession>A0ABD0JJI6</accession>
<feature type="region of interest" description="Disordered" evidence="1">
    <location>
        <begin position="56"/>
        <end position="81"/>
    </location>
</feature>
<evidence type="ECO:0000256" key="1">
    <source>
        <dbReference type="SAM" id="MobiDB-lite"/>
    </source>
</evidence>
<name>A0ABD0JJI6_9CAEN</name>
<evidence type="ECO:0000313" key="2">
    <source>
        <dbReference type="EMBL" id="KAK7475104.1"/>
    </source>
</evidence>
<dbReference type="AlphaFoldDB" id="A0ABD0JJI6"/>
<dbReference type="EMBL" id="JACVVK020000415">
    <property type="protein sequence ID" value="KAK7475104.1"/>
    <property type="molecule type" value="Genomic_DNA"/>
</dbReference>
<sequence length="137" mass="15002">MTEPSTFLASLPRLPACNARCDDGCLVCEWSRQGGGLVYNAWQCAVTTIANTATAATTPARRSHPRPVYNSWVTRPHHPPKKDTMLMRKRMVLPAEMGESLAESDTTLGEKWTPLCLLLENSSERIKAASDSVSVVS</sequence>
<proteinExistence type="predicted"/>